<dbReference type="Pfam" id="PF24346">
    <property type="entry name" value="DUF7507"/>
    <property type="match status" value="1"/>
</dbReference>
<proteinExistence type="predicted"/>
<dbReference type="InterPro" id="IPR029050">
    <property type="entry name" value="Immunoprotect_excell_Ig-like"/>
</dbReference>
<dbReference type="Proteomes" id="UP000523079">
    <property type="component" value="Unassembled WGS sequence"/>
</dbReference>
<dbReference type="RefSeq" id="WP_182558290.1">
    <property type="nucleotide sequence ID" value="NZ_JACGWT010000001.1"/>
</dbReference>
<name>A0A7W3IP51_9ACTN</name>
<keyword evidence="4" id="KW-1185">Reference proteome</keyword>
<evidence type="ECO:0000259" key="2">
    <source>
        <dbReference type="Pfam" id="PF24346"/>
    </source>
</evidence>
<dbReference type="AlphaFoldDB" id="A0A7W3IP51"/>
<sequence length="125" mass="12575">MAIDKPATVNAVRVQVTGQKSITSKAQGPGEVAGPAVALTFTVTNTGNRRVGLSTVVINVSDAAGAPASQMTASPARPFSGSLAPGAKATGVYVYNIAQSARGKIRIEVSVAPTLPTVVFVGRAI</sequence>
<evidence type="ECO:0000313" key="3">
    <source>
        <dbReference type="EMBL" id="MBA8792670.1"/>
    </source>
</evidence>
<evidence type="ECO:0000256" key="1">
    <source>
        <dbReference type="ARBA" id="ARBA00022729"/>
    </source>
</evidence>
<dbReference type="Gene3D" id="2.60.40.1240">
    <property type="match status" value="1"/>
</dbReference>
<comment type="caution">
    <text evidence="3">The sequence shown here is derived from an EMBL/GenBank/DDBJ whole genome shotgun (WGS) entry which is preliminary data.</text>
</comment>
<protein>
    <recommendedName>
        <fullName evidence="2">DUF7507 domain-containing protein</fullName>
    </recommendedName>
</protein>
<gene>
    <name evidence="3" type="ORF">FHX74_000264</name>
</gene>
<dbReference type="InterPro" id="IPR055354">
    <property type="entry name" value="DUF7507"/>
</dbReference>
<keyword evidence="1" id="KW-0732">Signal</keyword>
<feature type="domain" description="DUF7507" evidence="2">
    <location>
        <begin position="23"/>
        <end position="100"/>
    </location>
</feature>
<organism evidence="3 4">
    <name type="scientific">Microlunatus kandeliicorticis</name>
    <dbReference type="NCBI Taxonomy" id="1759536"/>
    <lineage>
        <taxon>Bacteria</taxon>
        <taxon>Bacillati</taxon>
        <taxon>Actinomycetota</taxon>
        <taxon>Actinomycetes</taxon>
        <taxon>Propionibacteriales</taxon>
        <taxon>Propionibacteriaceae</taxon>
        <taxon>Microlunatus</taxon>
    </lineage>
</organism>
<reference evidence="3 4" key="1">
    <citation type="submission" date="2020-07" db="EMBL/GenBank/DDBJ databases">
        <title>Sequencing the genomes of 1000 actinobacteria strains.</title>
        <authorList>
            <person name="Klenk H.-P."/>
        </authorList>
    </citation>
    <scope>NUCLEOTIDE SEQUENCE [LARGE SCALE GENOMIC DNA]</scope>
    <source>
        <strain evidence="3 4">DSM 100723</strain>
    </source>
</reference>
<dbReference type="EMBL" id="JACGWT010000001">
    <property type="protein sequence ID" value="MBA8792670.1"/>
    <property type="molecule type" value="Genomic_DNA"/>
</dbReference>
<evidence type="ECO:0000313" key="4">
    <source>
        <dbReference type="Proteomes" id="UP000523079"/>
    </source>
</evidence>
<accession>A0A7W3IP51</accession>